<feature type="region of interest" description="Disordered" evidence="1">
    <location>
        <begin position="33"/>
        <end position="116"/>
    </location>
</feature>
<accession>A0A9X7PHA4</accession>
<dbReference type="OrthoDB" id="4751997at2"/>
<evidence type="ECO:0000313" key="3">
    <source>
        <dbReference type="EMBL" id="PSJ27817.1"/>
    </source>
</evidence>
<keyword evidence="2" id="KW-0732">Signal</keyword>
<evidence type="ECO:0000313" key="4">
    <source>
        <dbReference type="Proteomes" id="UP000242427"/>
    </source>
</evidence>
<feature type="signal peptide" evidence="2">
    <location>
        <begin position="1"/>
        <end position="29"/>
    </location>
</feature>
<reference evidence="3 4" key="1">
    <citation type="submission" date="2018-03" db="EMBL/GenBank/DDBJ databases">
        <title>Chitinolytic properties of Streptosporangium nondiastaticum TBG75A20.</title>
        <authorList>
            <person name="Gayathri V."/>
            <person name="Shiburaj S."/>
        </authorList>
    </citation>
    <scope>NUCLEOTIDE SEQUENCE [LARGE SCALE GENOMIC DNA]</scope>
    <source>
        <strain evidence="3 4">TBG75A20</strain>
    </source>
</reference>
<feature type="compositionally biased region" description="Pro residues" evidence="1">
    <location>
        <begin position="58"/>
        <end position="68"/>
    </location>
</feature>
<feature type="chain" id="PRO_5040923288" evidence="2">
    <location>
        <begin position="30"/>
        <end position="163"/>
    </location>
</feature>
<evidence type="ECO:0000256" key="2">
    <source>
        <dbReference type="SAM" id="SignalP"/>
    </source>
</evidence>
<feature type="compositionally biased region" description="Low complexity" evidence="1">
    <location>
        <begin position="41"/>
        <end position="57"/>
    </location>
</feature>
<dbReference type="PROSITE" id="PS51257">
    <property type="entry name" value="PROKAR_LIPOPROTEIN"/>
    <property type="match status" value="1"/>
</dbReference>
<gene>
    <name evidence="3" type="ORF">B7P34_15845</name>
</gene>
<dbReference type="AlphaFoldDB" id="A0A9X7PHA4"/>
<protein>
    <submittedName>
        <fullName evidence="3">Uncharacterized protein</fullName>
    </submittedName>
</protein>
<dbReference type="Proteomes" id="UP000242427">
    <property type="component" value="Unassembled WGS sequence"/>
</dbReference>
<keyword evidence="4" id="KW-1185">Reference proteome</keyword>
<dbReference type="RefSeq" id="WP_106677011.1">
    <property type="nucleotide sequence ID" value="NZ_PXWG01000035.1"/>
</dbReference>
<evidence type="ECO:0000256" key="1">
    <source>
        <dbReference type="SAM" id="MobiDB-lite"/>
    </source>
</evidence>
<proteinExistence type="predicted"/>
<organism evidence="3 4">
    <name type="scientific">Streptosporangium nondiastaticum</name>
    <dbReference type="NCBI Taxonomy" id="35764"/>
    <lineage>
        <taxon>Bacteria</taxon>
        <taxon>Bacillati</taxon>
        <taxon>Actinomycetota</taxon>
        <taxon>Actinomycetes</taxon>
        <taxon>Streptosporangiales</taxon>
        <taxon>Streptosporangiaceae</taxon>
        <taxon>Streptosporangium</taxon>
    </lineage>
</organism>
<comment type="caution">
    <text evidence="3">The sequence shown here is derived from an EMBL/GenBank/DDBJ whole genome shotgun (WGS) entry which is preliminary data.</text>
</comment>
<name>A0A9X7PHA4_9ACTN</name>
<sequence>MSFRISLPAFRRRRVAACAVALAGVLALAGCTGGDEDASPAKKSSPSVSAPASATPSSPSPSQAPPASPTALPSRGVTPSPVLPKPSRKPATPPAAGHTSAAGSTEHTQAPREAGATCEIRSSAGNCYKAGQYCRTADVGASTHDAQGRLMSCGGSGKPRWHY</sequence>
<dbReference type="EMBL" id="PXWG01000035">
    <property type="protein sequence ID" value="PSJ27817.1"/>
    <property type="molecule type" value="Genomic_DNA"/>
</dbReference>